<proteinExistence type="predicted"/>
<organism evidence="2 3">
    <name type="scientific">Mycena albidolilacea</name>
    <dbReference type="NCBI Taxonomy" id="1033008"/>
    <lineage>
        <taxon>Eukaryota</taxon>
        <taxon>Fungi</taxon>
        <taxon>Dikarya</taxon>
        <taxon>Basidiomycota</taxon>
        <taxon>Agaricomycotina</taxon>
        <taxon>Agaricomycetes</taxon>
        <taxon>Agaricomycetidae</taxon>
        <taxon>Agaricales</taxon>
        <taxon>Marasmiineae</taxon>
        <taxon>Mycenaceae</taxon>
        <taxon>Mycena</taxon>
    </lineage>
</organism>
<gene>
    <name evidence="2" type="ORF">DFH08DRAFT_944467</name>
</gene>
<name>A0AAD6Z5G1_9AGAR</name>
<evidence type="ECO:0000256" key="1">
    <source>
        <dbReference type="SAM" id="SignalP"/>
    </source>
</evidence>
<evidence type="ECO:0000313" key="3">
    <source>
        <dbReference type="Proteomes" id="UP001218218"/>
    </source>
</evidence>
<keyword evidence="1" id="KW-0732">Signal</keyword>
<evidence type="ECO:0000313" key="2">
    <source>
        <dbReference type="EMBL" id="KAJ7307854.1"/>
    </source>
</evidence>
<comment type="caution">
    <text evidence="2">The sequence shown here is derived from an EMBL/GenBank/DDBJ whole genome shotgun (WGS) entry which is preliminary data.</text>
</comment>
<feature type="signal peptide" evidence="1">
    <location>
        <begin position="1"/>
        <end position="21"/>
    </location>
</feature>
<dbReference type="Gene3D" id="2.60.20.10">
    <property type="entry name" value="Crystallins"/>
    <property type="match status" value="1"/>
</dbReference>
<accession>A0AAD6Z5G1</accession>
<dbReference type="Proteomes" id="UP001218218">
    <property type="component" value="Unassembled WGS sequence"/>
</dbReference>
<protein>
    <submittedName>
        <fullName evidence="2">Uncharacterized protein</fullName>
    </submittedName>
</protein>
<reference evidence="2" key="1">
    <citation type="submission" date="2023-03" db="EMBL/GenBank/DDBJ databases">
        <title>Massive genome expansion in bonnet fungi (Mycena s.s.) driven by repeated elements and novel gene families across ecological guilds.</title>
        <authorList>
            <consortium name="Lawrence Berkeley National Laboratory"/>
            <person name="Harder C.B."/>
            <person name="Miyauchi S."/>
            <person name="Viragh M."/>
            <person name="Kuo A."/>
            <person name="Thoen E."/>
            <person name="Andreopoulos B."/>
            <person name="Lu D."/>
            <person name="Skrede I."/>
            <person name="Drula E."/>
            <person name="Henrissat B."/>
            <person name="Morin E."/>
            <person name="Kohler A."/>
            <person name="Barry K."/>
            <person name="LaButti K."/>
            <person name="Morin E."/>
            <person name="Salamov A."/>
            <person name="Lipzen A."/>
            <person name="Mereny Z."/>
            <person name="Hegedus B."/>
            <person name="Baldrian P."/>
            <person name="Stursova M."/>
            <person name="Weitz H."/>
            <person name="Taylor A."/>
            <person name="Grigoriev I.V."/>
            <person name="Nagy L.G."/>
            <person name="Martin F."/>
            <person name="Kauserud H."/>
        </authorList>
    </citation>
    <scope>NUCLEOTIDE SEQUENCE</scope>
    <source>
        <strain evidence="2">CBHHK002</strain>
    </source>
</reference>
<dbReference type="EMBL" id="JARIHO010000086">
    <property type="protein sequence ID" value="KAJ7307854.1"/>
    <property type="molecule type" value="Genomic_DNA"/>
</dbReference>
<keyword evidence="3" id="KW-1185">Reference proteome</keyword>
<dbReference type="AlphaFoldDB" id="A0AAD6Z5G1"/>
<feature type="chain" id="PRO_5042133507" evidence="1">
    <location>
        <begin position="22"/>
        <end position="134"/>
    </location>
</feature>
<sequence>MFFSKKTRAIIASLFVVEILAAPIVDSETELADGSVFYCTAVGFTGPCLTPSFTVNTCQDVPLEFANQISSFRPSLGGACTVFSGTGCQGASMQLFSPLDQGILGASDLRGIGSGGRAFNDNLNSFLCTTGYVA</sequence>